<organism evidence="1 2">
    <name type="scientific">Flaviramulus basaltis</name>
    <dbReference type="NCBI Taxonomy" id="369401"/>
    <lineage>
        <taxon>Bacteria</taxon>
        <taxon>Pseudomonadati</taxon>
        <taxon>Bacteroidota</taxon>
        <taxon>Flavobacteriia</taxon>
        <taxon>Flavobacteriales</taxon>
        <taxon>Flavobacteriaceae</taxon>
        <taxon>Flaviramulus</taxon>
    </lineage>
</organism>
<sequence length="46" mass="5413">MKKNGYNITLSTLTTIYFNQGIKLSQFFKFVKSKYSNKLNDSFILK</sequence>
<accession>A0A1K2IBB5</accession>
<dbReference type="Proteomes" id="UP000182544">
    <property type="component" value="Unassembled WGS sequence"/>
</dbReference>
<reference evidence="1 2" key="1">
    <citation type="submission" date="2016-10" db="EMBL/GenBank/DDBJ databases">
        <authorList>
            <person name="de Groot N.N."/>
        </authorList>
    </citation>
    <scope>NUCLEOTIDE SEQUENCE [LARGE SCALE GENOMIC DNA]</scope>
    <source>
        <strain evidence="1 2">DSM 18180</strain>
    </source>
</reference>
<name>A0A1K2IBB5_9FLAO</name>
<protein>
    <submittedName>
        <fullName evidence="1">Uncharacterized protein</fullName>
    </submittedName>
</protein>
<keyword evidence="2" id="KW-1185">Reference proteome</keyword>
<gene>
    <name evidence="1" type="ORF">SAMN05428642_101371</name>
</gene>
<proteinExistence type="predicted"/>
<dbReference type="AlphaFoldDB" id="A0A1K2IBB5"/>
<evidence type="ECO:0000313" key="2">
    <source>
        <dbReference type="Proteomes" id="UP000182544"/>
    </source>
</evidence>
<dbReference type="EMBL" id="FPKV01000001">
    <property type="protein sequence ID" value="SFZ89534.1"/>
    <property type="molecule type" value="Genomic_DNA"/>
</dbReference>
<evidence type="ECO:0000313" key="1">
    <source>
        <dbReference type="EMBL" id="SFZ89534.1"/>
    </source>
</evidence>